<evidence type="ECO:0000313" key="1">
    <source>
        <dbReference type="Proteomes" id="UP000095283"/>
    </source>
</evidence>
<dbReference type="WBParaSite" id="Hba_08735">
    <property type="protein sequence ID" value="Hba_08735"/>
    <property type="gene ID" value="Hba_08735"/>
</dbReference>
<protein>
    <submittedName>
        <fullName evidence="2">Myosin motor domain-containing protein</fullName>
    </submittedName>
</protein>
<proteinExistence type="predicted"/>
<sequence>MGDFTNETIVLIQQAVTTNYFNTCRIKNVYIEEIAYNLHYVNPDEV</sequence>
<keyword evidence="1" id="KW-1185">Reference proteome</keyword>
<dbReference type="AlphaFoldDB" id="A0A1I7WUB8"/>
<name>A0A1I7WUB8_HETBA</name>
<reference evidence="2" key="1">
    <citation type="submission" date="2016-11" db="UniProtKB">
        <authorList>
            <consortium name="WormBaseParasite"/>
        </authorList>
    </citation>
    <scope>IDENTIFICATION</scope>
</reference>
<accession>A0A1I7WUB8</accession>
<organism evidence="1 2">
    <name type="scientific">Heterorhabditis bacteriophora</name>
    <name type="common">Entomopathogenic nematode worm</name>
    <dbReference type="NCBI Taxonomy" id="37862"/>
    <lineage>
        <taxon>Eukaryota</taxon>
        <taxon>Metazoa</taxon>
        <taxon>Ecdysozoa</taxon>
        <taxon>Nematoda</taxon>
        <taxon>Chromadorea</taxon>
        <taxon>Rhabditida</taxon>
        <taxon>Rhabditina</taxon>
        <taxon>Rhabditomorpha</taxon>
        <taxon>Strongyloidea</taxon>
        <taxon>Heterorhabditidae</taxon>
        <taxon>Heterorhabditis</taxon>
    </lineage>
</organism>
<evidence type="ECO:0000313" key="2">
    <source>
        <dbReference type="WBParaSite" id="Hba_08735"/>
    </source>
</evidence>
<dbReference type="Proteomes" id="UP000095283">
    <property type="component" value="Unplaced"/>
</dbReference>